<comment type="caution">
    <text evidence="1">The sequence shown here is derived from an EMBL/GenBank/DDBJ whole genome shotgun (WGS) entry which is preliminary data.</text>
</comment>
<dbReference type="InterPro" id="IPR038086">
    <property type="entry name" value="DUF2789_sf"/>
</dbReference>
<dbReference type="InterPro" id="IPR021250">
    <property type="entry name" value="DUF2789"/>
</dbReference>
<reference evidence="1 2" key="1">
    <citation type="submission" date="2006-02" db="EMBL/GenBank/DDBJ databases">
        <authorList>
            <person name="Pinhassi J."/>
            <person name="Pedros-Alio C."/>
            <person name="Ferriera S."/>
            <person name="Johnson J."/>
            <person name="Kravitz S."/>
            <person name="Halpern A."/>
            <person name="Remington K."/>
            <person name="Beeson K."/>
            <person name="Tran B."/>
            <person name="Rogers Y.-H."/>
            <person name="Friedman R."/>
            <person name="Venter J.C."/>
        </authorList>
    </citation>
    <scope>NUCLEOTIDE SEQUENCE [LARGE SCALE GENOMIC DNA]</scope>
    <source>
        <strain evidence="1 2">MED92</strain>
    </source>
</reference>
<name>A0A7U8GT85_NEPCE</name>
<dbReference type="OrthoDB" id="5828847at2"/>
<dbReference type="EMBL" id="AAOW01000005">
    <property type="protein sequence ID" value="EAR61885.1"/>
    <property type="molecule type" value="Genomic_DNA"/>
</dbReference>
<proteinExistence type="predicted"/>
<keyword evidence="2" id="KW-1185">Reference proteome</keyword>
<gene>
    <name evidence="1" type="ORF">MED92_03018</name>
</gene>
<dbReference type="Proteomes" id="UP000002171">
    <property type="component" value="Unassembled WGS sequence"/>
</dbReference>
<organism evidence="1 2">
    <name type="scientific">Neptuniibacter caesariensis</name>
    <dbReference type="NCBI Taxonomy" id="207954"/>
    <lineage>
        <taxon>Bacteria</taxon>
        <taxon>Pseudomonadati</taxon>
        <taxon>Pseudomonadota</taxon>
        <taxon>Gammaproteobacteria</taxon>
        <taxon>Oceanospirillales</taxon>
        <taxon>Oceanospirillaceae</taxon>
        <taxon>Neptuniibacter</taxon>
    </lineage>
</organism>
<dbReference type="Gene3D" id="1.10.10.1130">
    <property type="entry name" value="Uncharacterised protein PF10982, DUF2789"/>
    <property type="match status" value="1"/>
</dbReference>
<evidence type="ECO:0000313" key="1">
    <source>
        <dbReference type="EMBL" id="EAR61885.1"/>
    </source>
</evidence>
<accession>A0A7U8GT85</accession>
<sequence>MLYYDTEMQQLFKQLGLNDDPDSIDDFIEQNKIYTHELHIADAPCWSKSQSDFLRESIYYDSKWSDSIDELDIILRN</sequence>
<protein>
    <recommendedName>
        <fullName evidence="3">DUF2789 domain-containing protein</fullName>
    </recommendedName>
</protein>
<evidence type="ECO:0000313" key="2">
    <source>
        <dbReference type="Proteomes" id="UP000002171"/>
    </source>
</evidence>
<dbReference type="RefSeq" id="WP_007022620.1">
    <property type="nucleotide sequence ID" value="NZ_CH724127.1"/>
</dbReference>
<dbReference type="AlphaFoldDB" id="A0A7U8GT85"/>
<evidence type="ECO:0008006" key="3">
    <source>
        <dbReference type="Google" id="ProtNLM"/>
    </source>
</evidence>
<dbReference type="Pfam" id="PF10982">
    <property type="entry name" value="DUF2789"/>
    <property type="match status" value="1"/>
</dbReference>